<evidence type="ECO:0000256" key="16">
    <source>
        <dbReference type="SAM" id="SignalP"/>
    </source>
</evidence>
<evidence type="ECO:0000256" key="8">
    <source>
        <dbReference type="ARBA" id="ARBA00022553"/>
    </source>
</evidence>
<keyword evidence="13" id="KW-0333">Golgi apparatus</keyword>
<dbReference type="AlphaFoldDB" id="A0AAD3RQC3"/>
<evidence type="ECO:0000256" key="5">
    <source>
        <dbReference type="ARBA" id="ARBA00008063"/>
    </source>
</evidence>
<comment type="caution">
    <text evidence="18">The sequence shown here is derived from an EMBL/GenBank/DDBJ whole genome shotgun (WGS) entry which is preliminary data.</text>
</comment>
<dbReference type="SUPFAM" id="SSF47473">
    <property type="entry name" value="EF-hand"/>
    <property type="match status" value="1"/>
</dbReference>
<evidence type="ECO:0000256" key="7">
    <source>
        <dbReference type="ARBA" id="ARBA00022525"/>
    </source>
</evidence>
<sequence length="385" mass="45795">MLLLLSLFSLLTILASISANEIKTDTASEQDFEELGLHYGKYLKEVVAALDKDQKFTETIKNMDAADIKSGKVAEQLKHVHEDVRKKLSELKYLEIKRLRDLATRKNEMEQYGETYHGTDKRKWRTLGASLSQLPEHLGSHGTHFDANDLHKLMVSATNDLEKIDKQRQEDLKTYEMEKEWQFQERIKMMNETEKQEAVKLRDQLKQKHDDHPKVHEPGSKQHFEDVWEKKDNLPKGEFNPRTFFALHDTNSDNYWDQSEVRQLLVTEINKLYDPNNPEDDPNEMEEEYERMREHIYKEIDTDRDGLISLQEFLDYSKKPEFKNDHGWEDVSKKEAYTKQDYEDYMKNREKMLRNTHGHYDPSYYANQPNNLHLPDWGYAMACWR</sequence>
<dbReference type="GO" id="GO:0005794">
    <property type="term" value="C:Golgi apparatus"/>
    <property type="evidence" value="ECO:0007669"/>
    <property type="project" value="UniProtKB-SubCell"/>
</dbReference>
<keyword evidence="8" id="KW-0597">Phosphoprotein</keyword>
<accession>A0AAD3RQC3</accession>
<evidence type="ECO:0000256" key="4">
    <source>
        <dbReference type="ARBA" id="ARBA00004613"/>
    </source>
</evidence>
<evidence type="ECO:0000256" key="14">
    <source>
        <dbReference type="ARBA" id="ARBA00023125"/>
    </source>
</evidence>
<dbReference type="PROSITE" id="PS00018">
    <property type="entry name" value="EF_HAND_1"/>
    <property type="match status" value="1"/>
</dbReference>
<dbReference type="InterPro" id="IPR011992">
    <property type="entry name" value="EF-hand-dom_pair"/>
</dbReference>
<reference evidence="18" key="1">
    <citation type="submission" date="2022-12" db="EMBL/GenBank/DDBJ databases">
        <title>Chromosome-Level Genome Assembly of Japanese Cedar (Cryptomeriajaponica D. Don).</title>
        <authorList>
            <person name="Fujino T."/>
            <person name="Yamaguchi K."/>
            <person name="Yokoyama T."/>
            <person name="Hamanaka T."/>
            <person name="Harazono Y."/>
            <person name="Kamada H."/>
            <person name="Kobayashi W."/>
            <person name="Ujino-Ihara T."/>
            <person name="Uchiyama K."/>
            <person name="Matsumoto A."/>
            <person name="Izuno A."/>
            <person name="Tsumura Y."/>
            <person name="Toyoda A."/>
            <person name="Shigenobu S."/>
            <person name="Moriguchi Y."/>
            <person name="Ueno S."/>
            <person name="Kasahara M."/>
        </authorList>
    </citation>
    <scope>NUCLEOTIDE SEQUENCE</scope>
</reference>
<dbReference type="GO" id="GO:0070062">
    <property type="term" value="C:extracellular exosome"/>
    <property type="evidence" value="ECO:0007669"/>
    <property type="project" value="TreeGrafter"/>
</dbReference>
<dbReference type="GO" id="GO:0005085">
    <property type="term" value="F:guanyl-nucleotide exchange factor activity"/>
    <property type="evidence" value="ECO:0007669"/>
    <property type="project" value="UniProtKB-KW"/>
</dbReference>
<keyword evidence="11" id="KW-0677">Repeat</keyword>
<gene>
    <name evidence="18" type="ORF">SUGI_1515280</name>
</gene>
<keyword evidence="9" id="KW-0344">Guanine-nucleotide releasing factor</keyword>
<dbReference type="GO" id="GO:0005793">
    <property type="term" value="C:endoplasmic reticulum-Golgi intermediate compartment"/>
    <property type="evidence" value="ECO:0007669"/>
    <property type="project" value="TreeGrafter"/>
</dbReference>
<organism evidence="18 19">
    <name type="scientific">Cryptomeria japonica</name>
    <name type="common">Japanese cedar</name>
    <name type="synonym">Cupressus japonica</name>
    <dbReference type="NCBI Taxonomy" id="3369"/>
    <lineage>
        <taxon>Eukaryota</taxon>
        <taxon>Viridiplantae</taxon>
        <taxon>Streptophyta</taxon>
        <taxon>Embryophyta</taxon>
        <taxon>Tracheophyta</taxon>
        <taxon>Spermatophyta</taxon>
        <taxon>Pinopsida</taxon>
        <taxon>Pinidae</taxon>
        <taxon>Conifers II</taxon>
        <taxon>Cupressales</taxon>
        <taxon>Cupressaceae</taxon>
        <taxon>Cryptomeria</taxon>
    </lineage>
</organism>
<dbReference type="Proteomes" id="UP001234787">
    <property type="component" value="Unassembled WGS sequence"/>
</dbReference>
<dbReference type="PROSITE" id="PS50222">
    <property type="entry name" value="EF_HAND_2"/>
    <property type="match status" value="1"/>
</dbReference>
<keyword evidence="19" id="KW-1185">Reference proteome</keyword>
<keyword evidence="6" id="KW-0963">Cytoplasm</keyword>
<evidence type="ECO:0000256" key="6">
    <source>
        <dbReference type="ARBA" id="ARBA00022490"/>
    </source>
</evidence>
<evidence type="ECO:0000256" key="13">
    <source>
        <dbReference type="ARBA" id="ARBA00023034"/>
    </source>
</evidence>
<dbReference type="InterPro" id="IPR057576">
    <property type="entry name" value="NUCB1_N"/>
</dbReference>
<dbReference type="InterPro" id="IPR002048">
    <property type="entry name" value="EF_hand_dom"/>
</dbReference>
<keyword evidence="15" id="KW-0472">Membrane</keyword>
<feature type="chain" id="PRO_5042157168" description="EF-hand domain-containing protein" evidence="16">
    <location>
        <begin position="20"/>
        <end position="385"/>
    </location>
</feature>
<dbReference type="InterPro" id="IPR018247">
    <property type="entry name" value="EF_Hand_1_Ca_BS"/>
</dbReference>
<evidence type="ECO:0000259" key="17">
    <source>
        <dbReference type="PROSITE" id="PS50222"/>
    </source>
</evidence>
<evidence type="ECO:0000313" key="19">
    <source>
        <dbReference type="Proteomes" id="UP001234787"/>
    </source>
</evidence>
<evidence type="ECO:0000256" key="9">
    <source>
        <dbReference type="ARBA" id="ARBA00022658"/>
    </source>
</evidence>
<feature type="domain" description="EF-hand" evidence="17">
    <location>
        <begin position="288"/>
        <end position="323"/>
    </location>
</feature>
<evidence type="ECO:0000313" key="18">
    <source>
        <dbReference type="EMBL" id="GLJ59587.1"/>
    </source>
</evidence>
<proteinExistence type="inferred from homology"/>
<keyword evidence="12" id="KW-0106">Calcium</keyword>
<evidence type="ECO:0000256" key="10">
    <source>
        <dbReference type="ARBA" id="ARBA00022729"/>
    </source>
</evidence>
<dbReference type="EMBL" id="BSEH01001101">
    <property type="protein sequence ID" value="GLJ59587.1"/>
    <property type="molecule type" value="Genomic_DNA"/>
</dbReference>
<dbReference type="PANTHER" id="PTHR19237">
    <property type="entry name" value="NUCLEOBINDIN"/>
    <property type="match status" value="1"/>
</dbReference>
<name>A0AAD3RQC3_CRYJA</name>
<dbReference type="GO" id="GO:0003677">
    <property type="term" value="F:DNA binding"/>
    <property type="evidence" value="ECO:0007669"/>
    <property type="project" value="UniProtKB-KW"/>
</dbReference>
<keyword evidence="14" id="KW-0238">DNA-binding</keyword>
<evidence type="ECO:0000256" key="12">
    <source>
        <dbReference type="ARBA" id="ARBA00022837"/>
    </source>
</evidence>
<keyword evidence="10 16" id="KW-0732">Signal</keyword>
<protein>
    <recommendedName>
        <fullName evidence="17">EF-hand domain-containing protein</fullName>
    </recommendedName>
</protein>
<evidence type="ECO:0000256" key="1">
    <source>
        <dbReference type="ARBA" id="ARBA00004170"/>
    </source>
</evidence>
<dbReference type="GO" id="GO:0005509">
    <property type="term" value="F:calcium ion binding"/>
    <property type="evidence" value="ECO:0007669"/>
    <property type="project" value="InterPro"/>
</dbReference>
<keyword evidence="7" id="KW-0964">Secreted</keyword>
<comment type="subcellular location">
    <subcellularLocation>
        <location evidence="2">Cytoplasm</location>
    </subcellularLocation>
    <subcellularLocation>
        <location evidence="3">Golgi apparatus</location>
    </subcellularLocation>
    <subcellularLocation>
        <location evidence="1">Membrane</location>
        <topology evidence="1">Peripheral membrane protein</topology>
    </subcellularLocation>
    <subcellularLocation>
        <location evidence="4">Secreted</location>
    </subcellularLocation>
</comment>
<evidence type="ECO:0000256" key="11">
    <source>
        <dbReference type="ARBA" id="ARBA00022737"/>
    </source>
</evidence>
<dbReference type="Pfam" id="PF13499">
    <property type="entry name" value="EF-hand_7"/>
    <property type="match status" value="1"/>
</dbReference>
<evidence type="ECO:0000256" key="15">
    <source>
        <dbReference type="ARBA" id="ARBA00023136"/>
    </source>
</evidence>
<evidence type="ECO:0000256" key="3">
    <source>
        <dbReference type="ARBA" id="ARBA00004555"/>
    </source>
</evidence>
<dbReference type="PANTHER" id="PTHR19237:SF20">
    <property type="entry name" value="NUCLEOBINDIN 1"/>
    <property type="match status" value="1"/>
</dbReference>
<dbReference type="GO" id="GO:0016020">
    <property type="term" value="C:membrane"/>
    <property type="evidence" value="ECO:0007669"/>
    <property type="project" value="UniProtKB-SubCell"/>
</dbReference>
<dbReference type="InterPro" id="IPR040250">
    <property type="entry name" value="Nucleobindin"/>
</dbReference>
<evidence type="ECO:0000256" key="2">
    <source>
        <dbReference type="ARBA" id="ARBA00004496"/>
    </source>
</evidence>
<comment type="similarity">
    <text evidence="5">Belongs to the nucleobindin family.</text>
</comment>
<dbReference type="Gene3D" id="1.10.238.10">
    <property type="entry name" value="EF-hand"/>
    <property type="match status" value="1"/>
</dbReference>
<dbReference type="Pfam" id="PF25434">
    <property type="entry name" value="NUCB1_N"/>
    <property type="match status" value="1"/>
</dbReference>
<feature type="signal peptide" evidence="16">
    <location>
        <begin position="1"/>
        <end position="19"/>
    </location>
</feature>